<organism evidence="1 2">
    <name type="scientific">Actibacterium atlanticum</name>
    <dbReference type="NCBI Taxonomy" id="1461693"/>
    <lineage>
        <taxon>Bacteria</taxon>
        <taxon>Pseudomonadati</taxon>
        <taxon>Pseudomonadota</taxon>
        <taxon>Alphaproteobacteria</taxon>
        <taxon>Rhodobacterales</taxon>
        <taxon>Roseobacteraceae</taxon>
        <taxon>Actibacterium</taxon>
    </lineage>
</organism>
<name>A0A058ZHH5_9RHOB</name>
<comment type="caution">
    <text evidence="1">The sequence shown here is derived from an EMBL/GenBank/DDBJ whole genome shotgun (WGS) entry which is preliminary data.</text>
</comment>
<dbReference type="PROSITE" id="PS51257">
    <property type="entry name" value="PROKAR_LIPOPROTEIN"/>
    <property type="match status" value="1"/>
</dbReference>
<reference evidence="1 2" key="1">
    <citation type="submission" date="2013-04" db="EMBL/GenBank/DDBJ databases">
        <title>Shimia sp. 22II-S11-Z10 Genome Sequencing.</title>
        <authorList>
            <person name="Lai Q."/>
            <person name="Li G."/>
            <person name="Shao Z."/>
        </authorList>
    </citation>
    <scope>NUCLEOTIDE SEQUENCE [LARGE SCALE GENOMIC DNA]</scope>
    <source>
        <strain evidence="2">22II-S11-Z10</strain>
    </source>
</reference>
<gene>
    <name evidence="1" type="ORF">ATO10_13964</name>
</gene>
<protein>
    <recommendedName>
        <fullName evidence="3">Lipoprotein</fullName>
    </recommendedName>
</protein>
<dbReference type="AlphaFoldDB" id="A0A058ZHH5"/>
<keyword evidence="2" id="KW-1185">Reference proteome</keyword>
<evidence type="ECO:0000313" key="2">
    <source>
        <dbReference type="Proteomes" id="UP000024836"/>
    </source>
</evidence>
<proteinExistence type="predicted"/>
<evidence type="ECO:0008006" key="3">
    <source>
        <dbReference type="Google" id="ProtNLM"/>
    </source>
</evidence>
<evidence type="ECO:0000313" key="1">
    <source>
        <dbReference type="EMBL" id="KCV81084.1"/>
    </source>
</evidence>
<sequence>MKNPVLLGAAATLFLASCENFEGGTNTPTNQFIRELPEAVLEIAAPYQDLSAVRIDPADGCYVYRHVGPVETTFLPLRSVRGRPICTQRPDAAPEDDEATNS</sequence>
<dbReference type="EMBL" id="AQQY01000011">
    <property type="protein sequence ID" value="KCV81084.1"/>
    <property type="molecule type" value="Genomic_DNA"/>
</dbReference>
<dbReference type="Proteomes" id="UP000024836">
    <property type="component" value="Unassembled WGS sequence"/>
</dbReference>
<dbReference type="eggNOG" id="ENOG50330YG">
    <property type="taxonomic scope" value="Bacteria"/>
</dbReference>
<accession>A0A058ZHH5</accession>
<dbReference type="STRING" id="1461693.ATO10_13964"/>